<dbReference type="GO" id="GO:0006096">
    <property type="term" value="P:glycolytic process"/>
    <property type="evidence" value="ECO:0007669"/>
    <property type="project" value="InterPro"/>
</dbReference>
<dbReference type="GO" id="GO:0005829">
    <property type="term" value="C:cytosol"/>
    <property type="evidence" value="ECO:0007669"/>
    <property type="project" value="TreeGrafter"/>
</dbReference>
<dbReference type="SUPFAM" id="SSF53067">
    <property type="entry name" value="Actin-like ATPase domain"/>
    <property type="match status" value="1"/>
</dbReference>
<reference evidence="4 5" key="1">
    <citation type="submission" date="2015-03" db="EMBL/GenBank/DDBJ databases">
        <title>Draft genome sequence of Elstera litoralis.</title>
        <authorList>
            <person name="Rahalkar M.C."/>
            <person name="Dhakephalkar P.K."/>
            <person name="Pore S.D."/>
            <person name="Arora P."/>
            <person name="Kapse N.G."/>
            <person name="Pandit P.S."/>
        </authorList>
    </citation>
    <scope>NUCLEOTIDE SEQUENCE [LARGE SCALE GENOMIC DNA]</scope>
    <source>
        <strain evidence="4 5">Dia-1</strain>
    </source>
</reference>
<dbReference type="EMBL" id="LAJY01000294">
    <property type="protein sequence ID" value="KJV09378.1"/>
    <property type="molecule type" value="Genomic_DNA"/>
</dbReference>
<keyword evidence="1" id="KW-0808">Transferase</keyword>
<sequence>MVADIGGTNARFGLITGPGAGPSQIGKVPSAEHRTLASAAKAYLAALPNAVQPSAACVAVAGPVTGDRFKLTNQAWDFSVAESRAELGLDHLALVNDFEALALSLPRLKELRQI</sequence>
<comment type="similarity">
    <text evidence="3">Belongs to the bacterial glucokinase family.</text>
</comment>
<dbReference type="InterPro" id="IPR050201">
    <property type="entry name" value="Bacterial_glucokinase"/>
</dbReference>
<evidence type="ECO:0000313" key="5">
    <source>
        <dbReference type="Proteomes" id="UP000033774"/>
    </source>
</evidence>
<dbReference type="PATRIC" id="fig|552518.3.peg.1933"/>
<dbReference type="Proteomes" id="UP000033774">
    <property type="component" value="Unassembled WGS sequence"/>
</dbReference>
<dbReference type="Pfam" id="PF02685">
    <property type="entry name" value="Glucokinase"/>
    <property type="match status" value="1"/>
</dbReference>
<evidence type="ECO:0000256" key="2">
    <source>
        <dbReference type="ARBA" id="ARBA00022777"/>
    </source>
</evidence>
<evidence type="ECO:0000256" key="3">
    <source>
        <dbReference type="RuleBase" id="RU004046"/>
    </source>
</evidence>
<dbReference type="Gene3D" id="3.30.420.40">
    <property type="match status" value="1"/>
</dbReference>
<keyword evidence="2 4" id="KW-0418">Kinase</keyword>
<proteinExistence type="inferred from homology"/>
<dbReference type="PANTHER" id="PTHR47690">
    <property type="entry name" value="GLUCOKINASE"/>
    <property type="match status" value="1"/>
</dbReference>
<name>A0A0F3IS48_9PROT</name>
<keyword evidence="5" id="KW-1185">Reference proteome</keyword>
<dbReference type="GO" id="GO:0005536">
    <property type="term" value="F:D-glucose binding"/>
    <property type="evidence" value="ECO:0007669"/>
    <property type="project" value="InterPro"/>
</dbReference>
<evidence type="ECO:0000256" key="1">
    <source>
        <dbReference type="ARBA" id="ARBA00022679"/>
    </source>
</evidence>
<dbReference type="InterPro" id="IPR043129">
    <property type="entry name" value="ATPase_NBD"/>
</dbReference>
<dbReference type="GO" id="GO:0005524">
    <property type="term" value="F:ATP binding"/>
    <property type="evidence" value="ECO:0007669"/>
    <property type="project" value="InterPro"/>
</dbReference>
<organism evidence="4 5">
    <name type="scientific">Elstera litoralis</name>
    <dbReference type="NCBI Taxonomy" id="552518"/>
    <lineage>
        <taxon>Bacteria</taxon>
        <taxon>Pseudomonadati</taxon>
        <taxon>Pseudomonadota</taxon>
        <taxon>Alphaproteobacteria</taxon>
        <taxon>Rhodospirillales</taxon>
        <taxon>Rhodospirillaceae</taxon>
        <taxon>Elstera</taxon>
    </lineage>
</organism>
<comment type="caution">
    <text evidence="4">The sequence shown here is derived from an EMBL/GenBank/DDBJ whole genome shotgun (WGS) entry which is preliminary data.</text>
</comment>
<evidence type="ECO:0000313" key="4">
    <source>
        <dbReference type="EMBL" id="KJV09378.1"/>
    </source>
</evidence>
<protein>
    <submittedName>
        <fullName evidence="4">Glucokinase</fullName>
    </submittedName>
</protein>
<dbReference type="InterPro" id="IPR003836">
    <property type="entry name" value="Glucokinase"/>
</dbReference>
<accession>A0A0F3IS48</accession>
<dbReference type="GO" id="GO:0004340">
    <property type="term" value="F:glucokinase activity"/>
    <property type="evidence" value="ECO:0007669"/>
    <property type="project" value="InterPro"/>
</dbReference>
<dbReference type="AlphaFoldDB" id="A0A0F3IS48"/>
<gene>
    <name evidence="4" type="ORF">VZ95_11890</name>
</gene>
<dbReference type="PANTHER" id="PTHR47690:SF1">
    <property type="entry name" value="GLUCOKINASE"/>
    <property type="match status" value="1"/>
</dbReference>
<feature type="non-terminal residue" evidence="4">
    <location>
        <position position="114"/>
    </location>
</feature>